<name>A0A1I0I2R5_9BACT</name>
<reference evidence="1 2" key="1">
    <citation type="submission" date="2016-10" db="EMBL/GenBank/DDBJ databases">
        <authorList>
            <person name="de Groot N.N."/>
        </authorList>
    </citation>
    <scope>NUCLEOTIDE SEQUENCE [LARGE SCALE GENOMIC DNA]</scope>
    <source>
        <strain evidence="1 2">DSM 25947</strain>
    </source>
</reference>
<protein>
    <submittedName>
        <fullName evidence="1">Uncharacterized protein</fullName>
    </submittedName>
</protein>
<dbReference type="AlphaFoldDB" id="A0A1I0I2R5"/>
<sequence length="40" mass="4885">MSAKLKLLFEFFEIRKRKHSPSYVSVFMMSKNEKEQYLGR</sequence>
<evidence type="ECO:0000313" key="2">
    <source>
        <dbReference type="Proteomes" id="UP000181981"/>
    </source>
</evidence>
<dbReference type="EMBL" id="FOHT01000028">
    <property type="protein sequence ID" value="SET90747.1"/>
    <property type="molecule type" value="Genomic_DNA"/>
</dbReference>
<organism evidence="1 2">
    <name type="scientific">Draconibacterium orientale</name>
    <dbReference type="NCBI Taxonomy" id="1168034"/>
    <lineage>
        <taxon>Bacteria</taxon>
        <taxon>Pseudomonadati</taxon>
        <taxon>Bacteroidota</taxon>
        <taxon>Bacteroidia</taxon>
        <taxon>Marinilabiliales</taxon>
        <taxon>Prolixibacteraceae</taxon>
        <taxon>Draconibacterium</taxon>
    </lineage>
</organism>
<proteinExistence type="predicted"/>
<gene>
    <name evidence="1" type="ORF">SAMN05444285_12829</name>
</gene>
<accession>A0A1I0I2R5</accession>
<evidence type="ECO:0000313" key="1">
    <source>
        <dbReference type="EMBL" id="SET90747.1"/>
    </source>
</evidence>
<dbReference type="Proteomes" id="UP000181981">
    <property type="component" value="Unassembled WGS sequence"/>
</dbReference>